<keyword evidence="13" id="KW-1185">Reference proteome</keyword>
<dbReference type="NCBIfam" id="TIGR02093">
    <property type="entry name" value="P_ylase"/>
    <property type="match status" value="1"/>
</dbReference>
<protein>
    <recommendedName>
        <fullName evidence="11">Alpha-1,4 glucan phosphorylase</fullName>
        <ecNumber evidence="11">2.4.1.1</ecNumber>
    </recommendedName>
</protein>
<dbReference type="OrthoDB" id="9760804at2"/>
<dbReference type="RefSeq" id="WP_067630480.1">
    <property type="nucleotide sequence ID" value="NZ_CP013213.1"/>
</dbReference>
<comment type="function">
    <text evidence="11">Allosteric enzyme that catalyzes the rate-limiting step in glycogen catabolism, the phosphorolytic cleavage of glycogen to produce glucose-1-phosphate, and plays a central role in maintaining cellular and organismal glucose homeostasis.</text>
</comment>
<organism evidence="12 13">
    <name type="scientific">Erysipelothrix larvae</name>
    <dbReference type="NCBI Taxonomy" id="1514105"/>
    <lineage>
        <taxon>Bacteria</taxon>
        <taxon>Bacillati</taxon>
        <taxon>Bacillota</taxon>
        <taxon>Erysipelotrichia</taxon>
        <taxon>Erysipelotrichales</taxon>
        <taxon>Erysipelotrichaceae</taxon>
        <taxon>Erysipelothrix</taxon>
    </lineage>
</organism>
<evidence type="ECO:0000256" key="5">
    <source>
        <dbReference type="ARBA" id="ARBA00022676"/>
    </source>
</evidence>
<dbReference type="AlphaFoldDB" id="A0A0X8GYG2"/>
<dbReference type="EC" id="2.4.1.1" evidence="11"/>
<dbReference type="SUPFAM" id="SSF53756">
    <property type="entry name" value="UDP-Glycosyltransferase/glycogen phosphorylase"/>
    <property type="match status" value="1"/>
</dbReference>
<dbReference type="PANTHER" id="PTHR11468:SF3">
    <property type="entry name" value="GLYCOGEN PHOSPHORYLASE, LIVER FORM"/>
    <property type="match status" value="1"/>
</dbReference>
<dbReference type="Pfam" id="PF00343">
    <property type="entry name" value="Phosphorylase"/>
    <property type="match status" value="1"/>
</dbReference>
<dbReference type="PANTHER" id="PTHR11468">
    <property type="entry name" value="GLYCOGEN PHOSPHORYLASE"/>
    <property type="match status" value="1"/>
</dbReference>
<comment type="similarity">
    <text evidence="3 11">Belongs to the glycogen phosphorylase family.</text>
</comment>
<dbReference type="InterPro" id="IPR011833">
    <property type="entry name" value="Glycg_phsphrylas"/>
</dbReference>
<keyword evidence="8 11" id="KW-0119">Carbohydrate metabolism</keyword>
<proteinExistence type="inferred from homology"/>
<dbReference type="GO" id="GO:0005737">
    <property type="term" value="C:cytoplasm"/>
    <property type="evidence" value="ECO:0007669"/>
    <property type="project" value="TreeGrafter"/>
</dbReference>
<dbReference type="PIRSF" id="PIRSF000460">
    <property type="entry name" value="Pprylas_GlgP"/>
    <property type="match status" value="1"/>
</dbReference>
<comment type="cofactor">
    <cofactor evidence="2 11">
        <name>pyridoxal 5'-phosphate</name>
        <dbReference type="ChEBI" id="CHEBI:597326"/>
    </cofactor>
</comment>
<evidence type="ECO:0000256" key="1">
    <source>
        <dbReference type="ARBA" id="ARBA00001275"/>
    </source>
</evidence>
<comment type="function">
    <text evidence="9">Phosphorylase is an important allosteric enzyme in carbohydrate metabolism. Enzymes from different sources differ in their regulatory mechanisms and in their natural substrates. However, all known phosphorylases share catalytic and structural properties.</text>
</comment>
<evidence type="ECO:0000313" key="12">
    <source>
        <dbReference type="EMBL" id="AMC92724.1"/>
    </source>
</evidence>
<dbReference type="InterPro" id="IPR000811">
    <property type="entry name" value="Glyco_trans_35"/>
</dbReference>
<dbReference type="PROSITE" id="PS00102">
    <property type="entry name" value="PHOSPHORYLASE"/>
    <property type="match status" value="1"/>
</dbReference>
<evidence type="ECO:0000313" key="13">
    <source>
        <dbReference type="Proteomes" id="UP000063781"/>
    </source>
</evidence>
<evidence type="ECO:0000256" key="4">
    <source>
        <dbReference type="ARBA" id="ARBA00022533"/>
    </source>
</evidence>
<dbReference type="Gene3D" id="3.40.50.2000">
    <property type="entry name" value="Glycogen Phosphorylase B"/>
    <property type="match status" value="2"/>
</dbReference>
<dbReference type="EMBL" id="CP013213">
    <property type="protein sequence ID" value="AMC92724.1"/>
    <property type="molecule type" value="Genomic_DNA"/>
</dbReference>
<gene>
    <name evidence="12" type="ORF">AOC36_01590</name>
</gene>
<keyword evidence="7 10" id="KW-0663">Pyridoxal phosphate</keyword>
<dbReference type="FunFam" id="3.40.50.2000:FF:000003">
    <property type="entry name" value="Alpha-1,4 glucan phosphorylase"/>
    <property type="match status" value="1"/>
</dbReference>
<name>A0A0X8GYG2_9FIRM</name>
<sequence length="748" mass="85890">MIRQELLALLGQDLDGVTIDKLYHAVNQCVQNKMKNIPHVSGDRTLYYMSAEFLIGKLLSNNLMNLGIYDEVKEAVESMGYRLSDLEEYEPEPSLGNGGLGRLAACFLDSIATLGLNGEGLGLNYHFGLFKQVFGKDHFQHETKDVWLEKPSWLTKTDFTVPVTLGSTSVIGRMYNLDILGYNGEKTTLRLFDLESVDETLVGDGIQFNLEAIDKNLTLFLYPDDSTDAGKRLRFIQQYFMVKCNLAWVLSQHEAHIETLHEHVAIQLNDTHPVMVIPMLALELEKRGIAFDKIVEIVTKTCAYTNHTILAEALETWPISYFETIDRNLSEMIWKLDREARSRSKDPFIGIVGYYYIVHMAALACNFSHSINGVAALHTEILKKTTLKSFYELYPERFNNKTNGITFRRWLQFSNRELTSWIESKIGEDFTQDAMSLVKLEAFKEDKEALQELLDIKHLKKQQCVDYIYEISGRKVNVNSIFDIQIKRLHEYKRQQMNLLYIIYLYLRIKDGVVPKRPITFFFGSKAAPAYVIAKDIIHALLVMQTLIESDEDVRKHIQIVFVENYNVTKAEMLIPACDVSEQISLASKEASGTGNMKLMLNGALTLGTLDGANVEIAEHVGDESIYIFGKHSDEVIDLLGSGSYNPRAMYENTPWIRRCVDFLTSEPMRNIGTFDCLNRLRYHLVDHDPFMTLLDFEDYVWVKNEMFEDYENRMEWASKMMMNIANAGFFSSDRTIASYNEDIWNLK</sequence>
<reference evidence="12 13" key="1">
    <citation type="submission" date="2015-10" db="EMBL/GenBank/DDBJ databases">
        <title>Erysipelothrix larvae sp. LV19 isolated from the larval gut of the rhinoceros beetle, Trypoxylus dichotomus.</title>
        <authorList>
            <person name="Lim S."/>
            <person name="Kim B.-C."/>
        </authorList>
    </citation>
    <scope>NUCLEOTIDE SEQUENCE [LARGE SCALE GENOMIC DNA]</scope>
    <source>
        <strain evidence="12 13">LV19</strain>
    </source>
</reference>
<evidence type="ECO:0000256" key="6">
    <source>
        <dbReference type="ARBA" id="ARBA00022679"/>
    </source>
</evidence>
<dbReference type="STRING" id="1514105.AOC36_01590"/>
<evidence type="ECO:0000256" key="8">
    <source>
        <dbReference type="ARBA" id="ARBA00023277"/>
    </source>
</evidence>
<dbReference type="GO" id="GO:0005980">
    <property type="term" value="P:glycogen catabolic process"/>
    <property type="evidence" value="ECO:0007669"/>
    <property type="project" value="TreeGrafter"/>
</dbReference>
<evidence type="ECO:0000256" key="10">
    <source>
        <dbReference type="PIRSR" id="PIRSR000460-1"/>
    </source>
</evidence>
<dbReference type="KEGG" id="erl:AOC36_01590"/>
<evidence type="ECO:0000256" key="3">
    <source>
        <dbReference type="ARBA" id="ARBA00006047"/>
    </source>
</evidence>
<comment type="catalytic activity">
    <reaction evidence="1 11">
        <text>[(1-&gt;4)-alpha-D-glucosyl](n) + phosphate = [(1-&gt;4)-alpha-D-glucosyl](n-1) + alpha-D-glucose 1-phosphate</text>
        <dbReference type="Rhea" id="RHEA:41732"/>
        <dbReference type="Rhea" id="RHEA-COMP:9584"/>
        <dbReference type="Rhea" id="RHEA-COMP:9586"/>
        <dbReference type="ChEBI" id="CHEBI:15444"/>
        <dbReference type="ChEBI" id="CHEBI:43474"/>
        <dbReference type="ChEBI" id="CHEBI:58601"/>
        <dbReference type="EC" id="2.4.1.1"/>
    </reaction>
</comment>
<evidence type="ECO:0000256" key="2">
    <source>
        <dbReference type="ARBA" id="ARBA00001933"/>
    </source>
</evidence>
<evidence type="ECO:0000256" key="11">
    <source>
        <dbReference type="RuleBase" id="RU000587"/>
    </source>
</evidence>
<keyword evidence="6 11" id="KW-0808">Transferase</keyword>
<keyword evidence="5 11" id="KW-0328">Glycosyltransferase</keyword>
<feature type="modified residue" description="N6-(pyridoxal phosphate)lysine" evidence="10">
    <location>
        <position position="598"/>
    </location>
</feature>
<dbReference type="GO" id="GO:0008184">
    <property type="term" value="F:glycogen phosphorylase activity"/>
    <property type="evidence" value="ECO:0007669"/>
    <property type="project" value="InterPro"/>
</dbReference>
<evidence type="ECO:0000256" key="9">
    <source>
        <dbReference type="ARBA" id="ARBA00025174"/>
    </source>
</evidence>
<evidence type="ECO:0000256" key="7">
    <source>
        <dbReference type="ARBA" id="ARBA00022898"/>
    </source>
</evidence>
<dbReference type="Proteomes" id="UP000063781">
    <property type="component" value="Chromosome"/>
</dbReference>
<dbReference type="GO" id="GO:0030170">
    <property type="term" value="F:pyridoxal phosphate binding"/>
    <property type="evidence" value="ECO:0007669"/>
    <property type="project" value="InterPro"/>
</dbReference>
<keyword evidence="4" id="KW-0021">Allosteric enzyme</keyword>
<dbReference type="InterPro" id="IPR035090">
    <property type="entry name" value="Pyridoxal_P_attach_site"/>
</dbReference>
<accession>A0A0X8GYG2</accession>